<evidence type="ECO:0000313" key="2">
    <source>
        <dbReference type="Proteomes" id="UP000823674"/>
    </source>
</evidence>
<evidence type="ECO:0000313" key="1">
    <source>
        <dbReference type="EMBL" id="KAG5408988.1"/>
    </source>
</evidence>
<organism evidence="1 2">
    <name type="scientific">Brassica rapa subsp. trilocularis</name>
    <dbReference type="NCBI Taxonomy" id="1813537"/>
    <lineage>
        <taxon>Eukaryota</taxon>
        <taxon>Viridiplantae</taxon>
        <taxon>Streptophyta</taxon>
        <taxon>Embryophyta</taxon>
        <taxon>Tracheophyta</taxon>
        <taxon>Spermatophyta</taxon>
        <taxon>Magnoliopsida</taxon>
        <taxon>eudicotyledons</taxon>
        <taxon>Gunneridae</taxon>
        <taxon>Pentapetalae</taxon>
        <taxon>rosids</taxon>
        <taxon>malvids</taxon>
        <taxon>Brassicales</taxon>
        <taxon>Brassicaceae</taxon>
        <taxon>Brassiceae</taxon>
        <taxon>Brassica</taxon>
    </lineage>
</organism>
<dbReference type="Proteomes" id="UP000823674">
    <property type="component" value="Chromosome A02"/>
</dbReference>
<dbReference type="EMBL" id="JADBGQ010000002">
    <property type="protein sequence ID" value="KAG5408988.1"/>
    <property type="molecule type" value="Genomic_DNA"/>
</dbReference>
<accession>A0ABQ7NE79</accession>
<keyword evidence="2" id="KW-1185">Reference proteome</keyword>
<comment type="caution">
    <text evidence="1">The sequence shown here is derived from an EMBL/GenBank/DDBJ whole genome shotgun (WGS) entry which is preliminary data.</text>
</comment>
<reference evidence="1 2" key="1">
    <citation type="submission" date="2021-03" db="EMBL/GenBank/DDBJ databases">
        <authorList>
            <person name="King G.J."/>
            <person name="Bancroft I."/>
            <person name="Baten A."/>
            <person name="Bloomfield J."/>
            <person name="Borpatragohain P."/>
            <person name="He Z."/>
            <person name="Irish N."/>
            <person name="Irwin J."/>
            <person name="Liu K."/>
            <person name="Mauleon R.P."/>
            <person name="Moore J."/>
            <person name="Morris R."/>
            <person name="Ostergaard L."/>
            <person name="Wang B."/>
            <person name="Wells R."/>
        </authorList>
    </citation>
    <scope>NUCLEOTIDE SEQUENCE [LARGE SCALE GENOMIC DNA]</scope>
    <source>
        <strain evidence="1">R-o-18</strain>
        <tissue evidence="1">Leaf</tissue>
    </source>
</reference>
<name>A0ABQ7NE79_BRACM</name>
<gene>
    <name evidence="1" type="primary">A02p012580.1_BraROA</name>
    <name evidence="1" type="ORF">IGI04_005307</name>
</gene>
<proteinExistence type="predicted"/>
<protein>
    <submittedName>
        <fullName evidence="1">Uncharacterized protein</fullName>
    </submittedName>
</protein>
<sequence length="117" mass="12559">MRRRVPTPASSGSSGVGDGLVLTDGSDIRYMLLSATYCTPLRAPLSLLFLVTVCVVYYNKKAKLEEGLMPVVADAASSRFTSEVVSLVFASPSENKGFFSNGNLDDAASAYTWLLVR</sequence>